<dbReference type="PANTHER" id="PTHR33568">
    <property type="entry name" value="DNA POLYMERASE"/>
    <property type="match status" value="1"/>
</dbReference>
<comment type="similarity">
    <text evidence="1">Belongs to the DNA polymerase type-B family.</text>
</comment>
<dbReference type="GO" id="GO:0000166">
    <property type="term" value="F:nucleotide binding"/>
    <property type="evidence" value="ECO:0007669"/>
    <property type="project" value="InterPro"/>
</dbReference>
<evidence type="ECO:0000256" key="6">
    <source>
        <dbReference type="ARBA" id="ARBA00022932"/>
    </source>
</evidence>
<dbReference type="PROSITE" id="PS50157">
    <property type="entry name" value="ZINC_FINGER_C2H2_2"/>
    <property type="match status" value="1"/>
</dbReference>
<dbReference type="InterPro" id="IPR043502">
    <property type="entry name" value="DNA/RNA_pol_sf"/>
</dbReference>
<dbReference type="WBParaSite" id="PDA_v2.g18164.t1">
    <property type="protein sequence ID" value="PDA_v2.g18164.t1"/>
    <property type="gene ID" value="PDA_v2.g18164"/>
</dbReference>
<keyword evidence="3" id="KW-0808">Transferase</keyword>
<dbReference type="SUPFAM" id="SSF53098">
    <property type="entry name" value="Ribonuclease H-like"/>
    <property type="match status" value="1"/>
</dbReference>
<dbReference type="GO" id="GO:0003887">
    <property type="term" value="F:DNA-directed DNA polymerase activity"/>
    <property type="evidence" value="ECO:0007669"/>
    <property type="project" value="UniProtKB-KW"/>
</dbReference>
<dbReference type="Gene3D" id="3.30.420.10">
    <property type="entry name" value="Ribonuclease H-like superfamily/Ribonuclease H"/>
    <property type="match status" value="1"/>
</dbReference>
<feature type="domain" description="C2H2-type" evidence="10">
    <location>
        <begin position="400"/>
        <end position="427"/>
    </location>
</feature>
<evidence type="ECO:0000256" key="5">
    <source>
        <dbReference type="ARBA" id="ARBA00022705"/>
    </source>
</evidence>
<evidence type="ECO:0000256" key="2">
    <source>
        <dbReference type="ARBA" id="ARBA00012417"/>
    </source>
</evidence>
<dbReference type="GO" id="GO:0006260">
    <property type="term" value="P:DNA replication"/>
    <property type="evidence" value="ECO:0007669"/>
    <property type="project" value="UniProtKB-KW"/>
</dbReference>
<dbReference type="GO" id="GO:0008270">
    <property type="term" value="F:zinc ion binding"/>
    <property type="evidence" value="ECO:0007669"/>
    <property type="project" value="UniProtKB-KW"/>
</dbReference>
<name>A0A914PQ05_9BILA</name>
<accession>A0A914PQ05</accession>
<evidence type="ECO:0000256" key="8">
    <source>
        <dbReference type="ARBA" id="ARBA00049244"/>
    </source>
</evidence>
<dbReference type="EC" id="2.7.7.7" evidence="2"/>
<dbReference type="Pfam" id="PF03175">
    <property type="entry name" value="DNA_pol_B_2"/>
    <property type="match status" value="2"/>
</dbReference>
<comment type="catalytic activity">
    <reaction evidence="8">
        <text>DNA(n) + a 2'-deoxyribonucleoside 5'-triphosphate = DNA(n+1) + diphosphate</text>
        <dbReference type="Rhea" id="RHEA:22508"/>
        <dbReference type="Rhea" id="RHEA-COMP:17339"/>
        <dbReference type="Rhea" id="RHEA-COMP:17340"/>
        <dbReference type="ChEBI" id="CHEBI:33019"/>
        <dbReference type="ChEBI" id="CHEBI:61560"/>
        <dbReference type="ChEBI" id="CHEBI:173112"/>
        <dbReference type="EC" id="2.7.7.7"/>
    </reaction>
</comment>
<dbReference type="InterPro" id="IPR004868">
    <property type="entry name" value="DNA-dir_DNA_pol_B_mt/vir"/>
</dbReference>
<keyword evidence="9" id="KW-0479">Metal-binding</keyword>
<dbReference type="InterPro" id="IPR036397">
    <property type="entry name" value="RNaseH_sf"/>
</dbReference>
<reference evidence="12" key="1">
    <citation type="submission" date="2022-11" db="UniProtKB">
        <authorList>
            <consortium name="WormBaseParasite"/>
        </authorList>
    </citation>
    <scope>IDENTIFICATION</scope>
</reference>
<dbReference type="GO" id="GO:0003677">
    <property type="term" value="F:DNA binding"/>
    <property type="evidence" value="ECO:0007669"/>
    <property type="project" value="UniProtKB-KW"/>
</dbReference>
<keyword evidence="6" id="KW-0239">DNA-directed DNA polymerase</keyword>
<keyword evidence="5" id="KW-0235">DNA replication</keyword>
<dbReference type="PANTHER" id="PTHR33568:SF3">
    <property type="entry name" value="DNA-DIRECTED DNA POLYMERASE"/>
    <property type="match status" value="1"/>
</dbReference>
<evidence type="ECO:0000256" key="1">
    <source>
        <dbReference type="ARBA" id="ARBA00005755"/>
    </source>
</evidence>
<proteinExistence type="inferred from homology"/>
<dbReference type="SUPFAM" id="SSF56672">
    <property type="entry name" value="DNA/RNA polymerases"/>
    <property type="match status" value="1"/>
</dbReference>
<evidence type="ECO:0000256" key="4">
    <source>
        <dbReference type="ARBA" id="ARBA00022695"/>
    </source>
</evidence>
<dbReference type="Gene3D" id="3.90.1600.10">
    <property type="entry name" value="Palm domain of DNA polymerase"/>
    <property type="match status" value="2"/>
</dbReference>
<evidence type="ECO:0000259" key="10">
    <source>
        <dbReference type="PROSITE" id="PS50157"/>
    </source>
</evidence>
<keyword evidence="9" id="KW-0862">Zinc</keyword>
<sequence length="1315" mass="153888">MNEVSHFTNFEQEQEETIEKMLINQEFVSMQDLHDFLPPIKYGMPSTSKTPIEKMREKFENGQYLTMEELASFLDFNQIGGGLQENKNLDKAMKDIESGNGNAKGYFEGFKISHFLKLSEAKKAESFQKKYLTFETACVIRNVHDAKRPDLLLDKLFDIVLKKALEGRSEPHLLNLQLYGQGMDTPYYVPLRSPEQNNAAAFAALFHELTQSEKLREIFNTRLLVKVCAVWLPEGGNSYDKGLTVPCSTGNKWCLARAIIFGINYLELPRNKFDHFVQNQLEVATFNLMKLAGISEKKQYYSLEDAVKLQRHISYRLIIFDEYKTMIYKGVKEGKDLCLILKNRHYDFIKNPFAFLKCHKFCFECARPVTRIFHGKECRNCCRSCMRFGQGFPCTGNASLYCQDCGFYFKNQECMDYHYATKTGQRQHKSLCQERYYCINCNKVIQRRGNPKKHQCEQIFTTREEMCKRCHEMHAEGNEHCFIQPILHTGNPLVRYVYFDIETYVKKGEHIPNFLCAIVLCSACADENINPYSQNYAPNCVCYTKERVRIFEGFKKGDDPVLNFLKFLLVRSTKIKMAPTVILSHYGGMFDMHLLVNPLLQHGIRPKLTCAGFKIYRMEVMKDGNKFIFKDSFNFFMTGLANLPKMFDLTVQKGYFPHKFNKPKNLFLHLKRLPKLKYYDPDNMKPLERAKFMEWYKLNKNQPFNLKDELIKYGTQDVVVLMQSCVKYRQIMLDATNIDAFYFAGTTAKFAMEVYRRNFLKPNLMVNAPEKGYRNSPKIQASDKSLKFLKIYAKVKKLRIREATWKDGEYQVPGTNYYVDGVILDKNDKPIKAIEFLGCYYHGCNKCYPKQDMRLANGESSINLYTTTMNRIEEIRKIMPIQYVWECQATKWIKSSKYLKKLYKNIVIAKRMEIRRDALRGGRTENFRFEYTCKKDEEIVSIDMISLYPYVMKYCSYPIGNPEVLTEESIKNLPWTKPKNNPYKGFILCQVLPPQHLRLPVLPYKTEEGRIVFPLCASCAEKKMVKKCRHSTRKRAWISAFTHVELNCALKKKYKVLKVFEVWHYKKWSKDLFKQYINTFLKYKIENSGWGNVENREQFIAEYMEKEGIELDPENITVNPGKKACAKYLLNSLWGKMAQRAELSQVTFTNTPKSFWSTILDDTIEVLDITKINQNIDRIVTRKKQEFQDQPLTNNLPVAAFVTSHARLKLYYYLSKVKPGRLLYCDTDSMYYIRKLKELLIKEGLYLGDMERDLIKRRIFDFYAAGPKNYGYKHVARDDPEDIQAEMKVRGFALTYNATQSLTYDAMKAATIAEM</sequence>
<keyword evidence="11" id="KW-1185">Reference proteome</keyword>
<evidence type="ECO:0000313" key="12">
    <source>
        <dbReference type="WBParaSite" id="PDA_v2.g18164.t1"/>
    </source>
</evidence>
<dbReference type="Proteomes" id="UP000887578">
    <property type="component" value="Unplaced"/>
</dbReference>
<keyword evidence="4" id="KW-0548">Nucleotidyltransferase</keyword>
<evidence type="ECO:0000313" key="11">
    <source>
        <dbReference type="Proteomes" id="UP000887578"/>
    </source>
</evidence>
<keyword evidence="9" id="KW-0863">Zinc-finger</keyword>
<evidence type="ECO:0000256" key="7">
    <source>
        <dbReference type="ARBA" id="ARBA00023125"/>
    </source>
</evidence>
<evidence type="ECO:0000256" key="9">
    <source>
        <dbReference type="PROSITE-ProRule" id="PRU00042"/>
    </source>
</evidence>
<dbReference type="InterPro" id="IPR012337">
    <property type="entry name" value="RNaseH-like_sf"/>
</dbReference>
<dbReference type="InterPro" id="IPR023211">
    <property type="entry name" value="DNA_pol_palm_dom_sf"/>
</dbReference>
<organism evidence="11 12">
    <name type="scientific">Panagrolaimus davidi</name>
    <dbReference type="NCBI Taxonomy" id="227884"/>
    <lineage>
        <taxon>Eukaryota</taxon>
        <taxon>Metazoa</taxon>
        <taxon>Ecdysozoa</taxon>
        <taxon>Nematoda</taxon>
        <taxon>Chromadorea</taxon>
        <taxon>Rhabditida</taxon>
        <taxon>Tylenchina</taxon>
        <taxon>Panagrolaimomorpha</taxon>
        <taxon>Panagrolaimoidea</taxon>
        <taxon>Panagrolaimidae</taxon>
        <taxon>Panagrolaimus</taxon>
    </lineage>
</organism>
<evidence type="ECO:0000256" key="3">
    <source>
        <dbReference type="ARBA" id="ARBA00022679"/>
    </source>
</evidence>
<dbReference type="GO" id="GO:0042575">
    <property type="term" value="C:DNA polymerase complex"/>
    <property type="evidence" value="ECO:0007669"/>
    <property type="project" value="UniProtKB-ARBA"/>
</dbReference>
<protein>
    <recommendedName>
        <fullName evidence="2">DNA-directed DNA polymerase</fullName>
        <ecNumber evidence="2">2.7.7.7</ecNumber>
    </recommendedName>
</protein>
<keyword evidence="7" id="KW-0238">DNA-binding</keyword>
<dbReference type="InterPro" id="IPR013087">
    <property type="entry name" value="Znf_C2H2_type"/>
</dbReference>